<organism evidence="2 4">
    <name type="scientific">Bursaphelenchus xylophilus</name>
    <name type="common">Pinewood nematode worm</name>
    <name type="synonym">Aphelenchoides xylophilus</name>
    <dbReference type="NCBI Taxonomy" id="6326"/>
    <lineage>
        <taxon>Eukaryota</taxon>
        <taxon>Metazoa</taxon>
        <taxon>Ecdysozoa</taxon>
        <taxon>Nematoda</taxon>
        <taxon>Chromadorea</taxon>
        <taxon>Rhabditida</taxon>
        <taxon>Tylenchina</taxon>
        <taxon>Tylenchomorpha</taxon>
        <taxon>Aphelenchoidea</taxon>
        <taxon>Aphelenchoididae</taxon>
        <taxon>Bursaphelenchus</taxon>
    </lineage>
</organism>
<gene>
    <name evidence="1" type="ORF">BXYJ_LOCUS629</name>
</gene>
<dbReference type="Proteomes" id="UP000582659">
    <property type="component" value="Unassembled WGS sequence"/>
</dbReference>
<dbReference type="Proteomes" id="UP000095284">
    <property type="component" value="Unplaced"/>
</dbReference>
<name>A0A1I7S1L1_BURXY</name>
<evidence type="ECO:0000313" key="1">
    <source>
        <dbReference type="EMBL" id="CAD5208393.1"/>
    </source>
</evidence>
<dbReference type="AlphaFoldDB" id="A0A1I7S1L1"/>
<reference evidence="1" key="2">
    <citation type="submission" date="2020-09" db="EMBL/GenBank/DDBJ databases">
        <authorList>
            <person name="Kikuchi T."/>
        </authorList>
    </citation>
    <scope>NUCLEOTIDE SEQUENCE</scope>
    <source>
        <strain evidence="1">Ka4C1</strain>
    </source>
</reference>
<reference evidence="4" key="1">
    <citation type="submission" date="2016-11" db="UniProtKB">
        <authorList>
            <consortium name="WormBaseParasite"/>
        </authorList>
    </citation>
    <scope>IDENTIFICATION</scope>
</reference>
<protein>
    <submittedName>
        <fullName evidence="1">(pine wood nematode) hypothetical protein</fullName>
    </submittedName>
</protein>
<accession>A0A1I7S1L1</accession>
<evidence type="ECO:0000313" key="3">
    <source>
        <dbReference type="Proteomes" id="UP000659654"/>
    </source>
</evidence>
<evidence type="ECO:0000313" key="2">
    <source>
        <dbReference type="Proteomes" id="UP000095284"/>
    </source>
</evidence>
<evidence type="ECO:0000313" key="4">
    <source>
        <dbReference type="WBParaSite" id="BXY_0688900.1"/>
    </source>
</evidence>
<dbReference type="EMBL" id="CAJFDI010000001">
    <property type="protein sequence ID" value="CAD5208393.1"/>
    <property type="molecule type" value="Genomic_DNA"/>
</dbReference>
<dbReference type="Proteomes" id="UP000659654">
    <property type="component" value="Unassembled WGS sequence"/>
</dbReference>
<dbReference type="EMBL" id="CAJFCV020000001">
    <property type="protein sequence ID" value="CAG9081315.1"/>
    <property type="molecule type" value="Genomic_DNA"/>
</dbReference>
<sequence>MNGAARAEQVEAKVEQPLAKLDQPVRGVLHERAFNKRVLMAYRRKDPNPQRKIHIDYCVKRHDPRVIRALVCPLNSHRQYDDKTAKC</sequence>
<dbReference type="WBParaSite" id="BXY_0688900.1">
    <property type="protein sequence ID" value="BXY_0688900.1"/>
    <property type="gene ID" value="BXY_0688900"/>
</dbReference>
<proteinExistence type="predicted"/>
<keyword evidence="3" id="KW-1185">Reference proteome</keyword>